<proteinExistence type="inferred from homology"/>
<dbReference type="HAMAP" id="MF_01331_B">
    <property type="entry name" value="Ribosomal_uL22_B"/>
    <property type="match status" value="1"/>
</dbReference>
<gene>
    <name evidence="7" type="primary">rplV</name>
    <name evidence="11" type="ORF">CGW93_00345</name>
</gene>
<keyword evidence="5 7" id="KW-0687">Ribonucleoprotein</keyword>
<evidence type="ECO:0000313" key="12">
    <source>
        <dbReference type="Proteomes" id="UP000216312"/>
    </source>
</evidence>
<comment type="function">
    <text evidence="7 10">This protein binds specifically to 23S rRNA; its binding is stimulated by other ribosomal proteins, e.g., L4, L17, and L20. It is important during the early stages of 50S assembly. It makes multiple contacts with different domains of the 23S rRNA in the assembled 50S subunit and ribosome.</text>
</comment>
<dbReference type="GO" id="GO:0006412">
    <property type="term" value="P:translation"/>
    <property type="evidence" value="ECO:0007669"/>
    <property type="project" value="UniProtKB-UniRule"/>
</dbReference>
<dbReference type="GO" id="GO:0003735">
    <property type="term" value="F:structural constituent of ribosome"/>
    <property type="evidence" value="ECO:0007669"/>
    <property type="project" value="InterPro"/>
</dbReference>
<dbReference type="GO" id="GO:0022625">
    <property type="term" value="C:cytosolic large ribosomal subunit"/>
    <property type="evidence" value="ECO:0007669"/>
    <property type="project" value="TreeGrafter"/>
</dbReference>
<evidence type="ECO:0000256" key="10">
    <source>
        <dbReference type="RuleBase" id="RU004008"/>
    </source>
</evidence>
<dbReference type="Pfam" id="PF00237">
    <property type="entry name" value="Ribosomal_L22"/>
    <property type="match status" value="1"/>
</dbReference>
<evidence type="ECO:0000256" key="8">
    <source>
        <dbReference type="RuleBase" id="RU004005"/>
    </source>
</evidence>
<dbReference type="EMBL" id="NMUJ01000003">
    <property type="protein sequence ID" value="OYV03518.1"/>
    <property type="molecule type" value="Genomic_DNA"/>
</dbReference>
<dbReference type="InterPro" id="IPR036394">
    <property type="entry name" value="Ribosomal_uL22_sf"/>
</dbReference>
<dbReference type="PANTHER" id="PTHR13501">
    <property type="entry name" value="CHLOROPLAST 50S RIBOSOMAL PROTEIN L22-RELATED"/>
    <property type="match status" value="1"/>
</dbReference>
<dbReference type="PANTHER" id="PTHR13501:SF8">
    <property type="entry name" value="LARGE RIBOSOMAL SUBUNIT PROTEIN UL22M"/>
    <property type="match status" value="1"/>
</dbReference>
<dbReference type="GO" id="GO:0019843">
    <property type="term" value="F:rRNA binding"/>
    <property type="evidence" value="ECO:0007669"/>
    <property type="project" value="UniProtKB-UniRule"/>
</dbReference>
<keyword evidence="2 7" id="KW-0699">rRNA-binding</keyword>
<name>A0A257LV05_UNCW3</name>
<evidence type="ECO:0000256" key="4">
    <source>
        <dbReference type="ARBA" id="ARBA00022980"/>
    </source>
</evidence>
<dbReference type="AlphaFoldDB" id="A0A257LV05"/>
<reference evidence="12" key="1">
    <citation type="submission" date="2017-07" db="EMBL/GenBank/DDBJ databases">
        <title>Novel pathways for hydrocarbon cycling and metabolic interdependencies in hydrothermal sediment communities.</title>
        <authorList>
            <person name="Dombrowski N."/>
            <person name="Seitz K."/>
            <person name="Teske A."/>
            <person name="Baker B."/>
        </authorList>
    </citation>
    <scope>NUCLEOTIDE SEQUENCE [LARGE SCALE GENOMIC DNA]</scope>
</reference>
<evidence type="ECO:0000256" key="7">
    <source>
        <dbReference type="HAMAP-Rule" id="MF_01331"/>
    </source>
</evidence>
<comment type="caution">
    <text evidence="11">The sequence shown here is derived from an EMBL/GenBank/DDBJ whole genome shotgun (WGS) entry which is preliminary data.</text>
</comment>
<keyword evidence="3 7" id="KW-0694">RNA-binding</keyword>
<evidence type="ECO:0000256" key="2">
    <source>
        <dbReference type="ARBA" id="ARBA00022730"/>
    </source>
</evidence>
<dbReference type="InterPro" id="IPR047867">
    <property type="entry name" value="Ribosomal_uL22_bac/org-type"/>
</dbReference>
<dbReference type="CDD" id="cd00336">
    <property type="entry name" value="Ribosomal_L22"/>
    <property type="match status" value="1"/>
</dbReference>
<evidence type="ECO:0000256" key="1">
    <source>
        <dbReference type="ARBA" id="ARBA00009451"/>
    </source>
</evidence>
<dbReference type="Proteomes" id="UP000216312">
    <property type="component" value="Unassembled WGS sequence"/>
</dbReference>
<dbReference type="PROSITE" id="PS00464">
    <property type="entry name" value="RIBOSOMAL_L22"/>
    <property type="match status" value="1"/>
</dbReference>
<evidence type="ECO:0000256" key="3">
    <source>
        <dbReference type="ARBA" id="ARBA00022884"/>
    </source>
</evidence>
<dbReference type="InterPro" id="IPR001063">
    <property type="entry name" value="Ribosomal_uL22"/>
</dbReference>
<accession>A0A257LV05</accession>
<evidence type="ECO:0000256" key="6">
    <source>
        <dbReference type="ARBA" id="ARBA00035207"/>
    </source>
</evidence>
<dbReference type="InterPro" id="IPR005727">
    <property type="entry name" value="Ribosomal_uL22_bac/chlpt-type"/>
</dbReference>
<dbReference type="InterPro" id="IPR018260">
    <property type="entry name" value="Ribosomal_uL22_CS"/>
</dbReference>
<dbReference type="Gene3D" id="3.90.470.10">
    <property type="entry name" value="Ribosomal protein L22/L17"/>
    <property type="match status" value="1"/>
</dbReference>
<protein>
    <recommendedName>
        <fullName evidence="6 7">Large ribosomal subunit protein uL22</fullName>
    </recommendedName>
</protein>
<evidence type="ECO:0000256" key="5">
    <source>
        <dbReference type="ARBA" id="ARBA00023274"/>
    </source>
</evidence>
<sequence length="124" mass="14458">MMEKLSVVEGIAKQRYLRVSPRKLHKLAKQFVGKRVDEALSMLEHFPGKRTTILYKAIKSAAANARQKVAPDPLPDEELYIHQLKVDRALILKRWEFRARGRADIRRTRWSHLTVKVSNEEPET</sequence>
<evidence type="ECO:0000313" key="11">
    <source>
        <dbReference type="EMBL" id="OYV03518.1"/>
    </source>
</evidence>
<organism evidence="11 12">
    <name type="scientific">candidate division WOR-3 bacterium 4484_18</name>
    <dbReference type="NCBI Taxonomy" id="2020626"/>
    <lineage>
        <taxon>Bacteria</taxon>
        <taxon>Bacteria division WOR-3</taxon>
    </lineage>
</organism>
<comment type="similarity">
    <text evidence="1 7 8">Belongs to the universal ribosomal protein uL22 family.</text>
</comment>
<comment type="subunit">
    <text evidence="7 9">Part of the 50S ribosomal subunit.</text>
</comment>
<keyword evidence="4 7" id="KW-0689">Ribosomal protein</keyword>
<dbReference type="SUPFAM" id="SSF54843">
    <property type="entry name" value="Ribosomal protein L22"/>
    <property type="match status" value="1"/>
</dbReference>
<comment type="function">
    <text evidence="7">The globular domain of the protein is located near the polypeptide exit tunnel on the outside of the subunit, while an extended beta-hairpin is found that lines the wall of the exit tunnel in the center of the 70S ribosome.</text>
</comment>
<evidence type="ECO:0000256" key="9">
    <source>
        <dbReference type="RuleBase" id="RU004006"/>
    </source>
</evidence>